<dbReference type="RefSeq" id="XP_041196868.1">
    <property type="nucleotide sequence ID" value="XM_041330364.1"/>
</dbReference>
<protein>
    <submittedName>
        <fullName evidence="1">Uncharacterized protein</fullName>
    </submittedName>
</protein>
<gene>
    <name evidence="1" type="ORF">BJ212DRAFT_1263699</name>
</gene>
<name>A0A9P7JH48_9AGAM</name>
<sequence>MWIKPYLDLFPSRPNWAFIIDLLIHNLNLNNNNTKSTNPFLLSWDPPTRGPRVNTLPNEIKNLLKTAKQFNVSFTPIKISKDIKKQLPTWCHIGAPLKTYHKTKDKCLQEKHKSITVKNLIKTSKRLTNMRNNSQCHLPHKDCTCPPCKKDRQVGCPNPHKCAANAREILSKLTPKYDMRTKPKKDSLSLMHQ</sequence>
<evidence type="ECO:0000313" key="1">
    <source>
        <dbReference type="EMBL" id="KAG1822462.1"/>
    </source>
</evidence>
<organism evidence="1 2">
    <name type="scientific">Suillus subaureus</name>
    <dbReference type="NCBI Taxonomy" id="48587"/>
    <lineage>
        <taxon>Eukaryota</taxon>
        <taxon>Fungi</taxon>
        <taxon>Dikarya</taxon>
        <taxon>Basidiomycota</taxon>
        <taxon>Agaricomycotina</taxon>
        <taxon>Agaricomycetes</taxon>
        <taxon>Agaricomycetidae</taxon>
        <taxon>Boletales</taxon>
        <taxon>Suillineae</taxon>
        <taxon>Suillaceae</taxon>
        <taxon>Suillus</taxon>
    </lineage>
</organism>
<keyword evidence="2" id="KW-1185">Reference proteome</keyword>
<dbReference type="OrthoDB" id="2205812at2759"/>
<accession>A0A9P7JH48</accession>
<evidence type="ECO:0000313" key="2">
    <source>
        <dbReference type="Proteomes" id="UP000807769"/>
    </source>
</evidence>
<dbReference type="AlphaFoldDB" id="A0A9P7JH48"/>
<proteinExistence type="predicted"/>
<comment type="caution">
    <text evidence="1">The sequence shown here is derived from an EMBL/GenBank/DDBJ whole genome shotgun (WGS) entry which is preliminary data.</text>
</comment>
<dbReference type="Proteomes" id="UP000807769">
    <property type="component" value="Unassembled WGS sequence"/>
</dbReference>
<dbReference type="EMBL" id="JABBWG010000005">
    <property type="protein sequence ID" value="KAG1822462.1"/>
    <property type="molecule type" value="Genomic_DNA"/>
</dbReference>
<reference evidence="1" key="1">
    <citation type="journal article" date="2020" name="New Phytol.">
        <title>Comparative genomics reveals dynamic genome evolution in host specialist ectomycorrhizal fungi.</title>
        <authorList>
            <person name="Lofgren L.A."/>
            <person name="Nguyen N.H."/>
            <person name="Vilgalys R."/>
            <person name="Ruytinx J."/>
            <person name="Liao H.L."/>
            <person name="Branco S."/>
            <person name="Kuo A."/>
            <person name="LaButti K."/>
            <person name="Lipzen A."/>
            <person name="Andreopoulos W."/>
            <person name="Pangilinan J."/>
            <person name="Riley R."/>
            <person name="Hundley H."/>
            <person name="Na H."/>
            <person name="Barry K."/>
            <person name="Grigoriev I.V."/>
            <person name="Stajich J.E."/>
            <person name="Kennedy P.G."/>
        </authorList>
    </citation>
    <scope>NUCLEOTIDE SEQUENCE</scope>
    <source>
        <strain evidence="1">MN1</strain>
    </source>
</reference>
<dbReference type="GeneID" id="64624381"/>